<dbReference type="Pfam" id="PF04397">
    <property type="entry name" value="LytTR"/>
    <property type="match status" value="1"/>
</dbReference>
<proteinExistence type="predicted"/>
<protein>
    <submittedName>
        <fullName evidence="2">LytTR family transcriptional regulator</fullName>
    </submittedName>
</protein>
<evidence type="ECO:0000259" key="1">
    <source>
        <dbReference type="PROSITE" id="PS50930"/>
    </source>
</evidence>
<dbReference type="InterPro" id="IPR046947">
    <property type="entry name" value="LytR-like"/>
</dbReference>
<dbReference type="InterPro" id="IPR007492">
    <property type="entry name" value="LytTR_DNA-bd_dom"/>
</dbReference>
<dbReference type="Proteomes" id="UP000309117">
    <property type="component" value="Unassembled WGS sequence"/>
</dbReference>
<gene>
    <name evidence="2" type="ORF">E5351_05230</name>
</gene>
<name>A0A4S2BKX4_9LACO</name>
<dbReference type="SMART" id="SM00850">
    <property type="entry name" value="LytTR"/>
    <property type="match status" value="1"/>
</dbReference>
<dbReference type="RefSeq" id="WP_004045457.1">
    <property type="nucleotide sequence ID" value="NZ_AQFR02000003.1"/>
</dbReference>
<dbReference type="Gene3D" id="2.40.50.1020">
    <property type="entry name" value="LytTr DNA-binding domain"/>
    <property type="match status" value="1"/>
</dbReference>
<organism evidence="2 3">
    <name type="scientific">Lactobacillus intestinalis</name>
    <dbReference type="NCBI Taxonomy" id="151781"/>
    <lineage>
        <taxon>Bacteria</taxon>
        <taxon>Bacillati</taxon>
        <taxon>Bacillota</taxon>
        <taxon>Bacilli</taxon>
        <taxon>Lactobacillales</taxon>
        <taxon>Lactobacillaceae</taxon>
        <taxon>Lactobacillus</taxon>
    </lineage>
</organism>
<dbReference type="GO" id="GO:0000156">
    <property type="term" value="F:phosphorelay response regulator activity"/>
    <property type="evidence" value="ECO:0007669"/>
    <property type="project" value="InterPro"/>
</dbReference>
<dbReference type="PANTHER" id="PTHR37299">
    <property type="entry name" value="TRANSCRIPTIONAL REGULATOR-RELATED"/>
    <property type="match status" value="1"/>
</dbReference>
<dbReference type="EMBL" id="SRYV01000008">
    <property type="protein sequence ID" value="TGY15556.1"/>
    <property type="molecule type" value="Genomic_DNA"/>
</dbReference>
<sequence length="153" mass="18424">MKVKLDINPDHQETEVTISAPEMNDQIQELYRLLQNQEKIPQIEGFKDRVSYYLNLADILFFETDSKVVMAHTTRDAYQVKYKLYELEDILGANYMRVSKSTILNLNQIYAITRSISNCQVKFQDSYKVVYVSRHYYRDLRNRLDERRKYYEK</sequence>
<accession>A0A4S2BKX4</accession>
<dbReference type="PROSITE" id="PS50930">
    <property type="entry name" value="HTH_LYTTR"/>
    <property type="match status" value="1"/>
</dbReference>
<reference evidence="2 3" key="1">
    <citation type="submission" date="2019-04" db="EMBL/GenBank/DDBJ databases">
        <title>Microbes associate with the intestines of laboratory mice.</title>
        <authorList>
            <person name="Navarre W."/>
            <person name="Wong E."/>
            <person name="Huang K."/>
            <person name="Tropini C."/>
            <person name="Ng K."/>
            <person name="Yu B."/>
        </authorList>
    </citation>
    <scope>NUCLEOTIDE SEQUENCE [LARGE SCALE GENOMIC DNA]</scope>
    <source>
        <strain evidence="2 3">NM61_E11</strain>
    </source>
</reference>
<comment type="caution">
    <text evidence="2">The sequence shown here is derived from an EMBL/GenBank/DDBJ whole genome shotgun (WGS) entry which is preliminary data.</text>
</comment>
<dbReference type="PANTHER" id="PTHR37299:SF4">
    <property type="entry name" value="TRANSCRIPTIONAL REGULATOR"/>
    <property type="match status" value="1"/>
</dbReference>
<feature type="domain" description="HTH LytTR-type" evidence="1">
    <location>
        <begin position="43"/>
        <end position="146"/>
    </location>
</feature>
<dbReference type="GO" id="GO:0003677">
    <property type="term" value="F:DNA binding"/>
    <property type="evidence" value="ECO:0007669"/>
    <property type="project" value="InterPro"/>
</dbReference>
<dbReference type="AlphaFoldDB" id="A0A4S2BKX4"/>
<evidence type="ECO:0000313" key="3">
    <source>
        <dbReference type="Proteomes" id="UP000309117"/>
    </source>
</evidence>
<evidence type="ECO:0000313" key="2">
    <source>
        <dbReference type="EMBL" id="TGY15556.1"/>
    </source>
</evidence>